<evidence type="ECO:0000256" key="1">
    <source>
        <dbReference type="SAM" id="Phobius"/>
    </source>
</evidence>
<dbReference type="Proteomes" id="UP001243856">
    <property type="component" value="Unassembled WGS sequence"/>
</dbReference>
<gene>
    <name evidence="2" type="ORF">QPX45_06110</name>
</gene>
<feature type="transmembrane region" description="Helical" evidence="1">
    <location>
        <begin position="89"/>
        <end position="106"/>
    </location>
</feature>
<dbReference type="RefSeq" id="WP_284575988.1">
    <property type="nucleotide sequence ID" value="NZ_JASNVE010000004.1"/>
</dbReference>
<proteinExistence type="predicted"/>
<feature type="transmembrane region" description="Helical" evidence="1">
    <location>
        <begin position="40"/>
        <end position="58"/>
    </location>
</feature>
<feature type="transmembrane region" description="Helical" evidence="1">
    <location>
        <begin position="16"/>
        <end position="34"/>
    </location>
</feature>
<name>A0ABT7G2X5_9CORY</name>
<evidence type="ECO:0000313" key="3">
    <source>
        <dbReference type="Proteomes" id="UP001243856"/>
    </source>
</evidence>
<protein>
    <recommendedName>
        <fullName evidence="4">Transporter</fullName>
    </recommendedName>
</protein>
<keyword evidence="1" id="KW-0812">Transmembrane</keyword>
<dbReference type="EMBL" id="JASNVK010000009">
    <property type="protein sequence ID" value="MDK4300823.1"/>
    <property type="molecule type" value="Genomic_DNA"/>
</dbReference>
<keyword evidence="1" id="KW-1133">Transmembrane helix</keyword>
<keyword evidence="3" id="KW-1185">Reference proteome</keyword>
<comment type="caution">
    <text evidence="2">The sequence shown here is derived from an EMBL/GenBank/DDBJ whole genome shotgun (WGS) entry which is preliminary data.</text>
</comment>
<evidence type="ECO:0000313" key="2">
    <source>
        <dbReference type="EMBL" id="MDK4300823.1"/>
    </source>
</evidence>
<sequence length="127" mass="13891">MSKHDVEHEKVRKQSLFVACLILFLMLATVFGGGLNFENLLVFALAAAVLLYLVRNPIPHSSNTLGIVLAGCILQALSIFDVWGITQTVGLGFVIGAVVLVLLREYKTRSFGKKLSEEESRNNNSSV</sequence>
<keyword evidence="1" id="KW-0472">Membrane</keyword>
<reference evidence="2 3" key="1">
    <citation type="submission" date="2023-05" db="EMBL/GenBank/DDBJ databases">
        <title>Metabolic capabilities are highly conserved among human nasal-associated Corynebacterium species in pangenomic analyses.</title>
        <authorList>
            <person name="Tran T.H."/>
            <person name="Roberts A.Q."/>
            <person name="Escapa I.F."/>
            <person name="Gao W."/>
            <person name="Conlan S."/>
            <person name="Kong H."/>
            <person name="Segre J.A."/>
            <person name="Kelly M.S."/>
            <person name="Lemon K.P."/>
        </authorList>
    </citation>
    <scope>NUCLEOTIDE SEQUENCE [LARGE SCALE GENOMIC DNA]</scope>
    <source>
        <strain evidence="2 3">KPL2811</strain>
    </source>
</reference>
<organism evidence="2 3">
    <name type="scientific">Corynebacterium propinquum</name>
    <dbReference type="NCBI Taxonomy" id="43769"/>
    <lineage>
        <taxon>Bacteria</taxon>
        <taxon>Bacillati</taxon>
        <taxon>Actinomycetota</taxon>
        <taxon>Actinomycetes</taxon>
        <taxon>Mycobacteriales</taxon>
        <taxon>Corynebacteriaceae</taxon>
        <taxon>Corynebacterium</taxon>
    </lineage>
</organism>
<evidence type="ECO:0008006" key="4">
    <source>
        <dbReference type="Google" id="ProtNLM"/>
    </source>
</evidence>
<accession>A0ABT7G2X5</accession>